<dbReference type="OrthoDB" id="428577at2759"/>
<feature type="domain" description="AN1-type" evidence="6">
    <location>
        <begin position="96"/>
        <end position="145"/>
    </location>
</feature>
<proteinExistence type="predicted"/>
<dbReference type="InterPro" id="IPR019956">
    <property type="entry name" value="Ubiquitin_dom"/>
</dbReference>
<dbReference type="SUPFAM" id="SSF54236">
    <property type="entry name" value="Ubiquitin-like"/>
    <property type="match status" value="1"/>
</dbReference>
<dbReference type="SMART" id="SM00154">
    <property type="entry name" value="ZnF_AN1"/>
    <property type="match status" value="1"/>
</dbReference>
<dbReference type="PROSITE" id="PS50053">
    <property type="entry name" value="UBIQUITIN_2"/>
    <property type="match status" value="1"/>
</dbReference>
<evidence type="ECO:0000313" key="8">
    <source>
        <dbReference type="Proteomes" id="UP000178912"/>
    </source>
</evidence>
<dbReference type="SUPFAM" id="SSF118310">
    <property type="entry name" value="AN1-like Zinc finger"/>
    <property type="match status" value="1"/>
</dbReference>
<evidence type="ECO:0000256" key="2">
    <source>
        <dbReference type="ARBA" id="ARBA00022771"/>
    </source>
</evidence>
<dbReference type="InterPro" id="IPR000626">
    <property type="entry name" value="Ubiquitin-like_dom"/>
</dbReference>
<protein>
    <submittedName>
        <fullName evidence="7">Related to ubiquitin</fullName>
    </submittedName>
</protein>
<dbReference type="AlphaFoldDB" id="A0A1E1KKE4"/>
<dbReference type="GO" id="GO:0008270">
    <property type="term" value="F:zinc ion binding"/>
    <property type="evidence" value="ECO:0007669"/>
    <property type="project" value="UniProtKB-KW"/>
</dbReference>
<evidence type="ECO:0000259" key="5">
    <source>
        <dbReference type="PROSITE" id="PS50053"/>
    </source>
</evidence>
<organism evidence="7 8">
    <name type="scientific">Rhynchosporium agropyri</name>
    <dbReference type="NCBI Taxonomy" id="914238"/>
    <lineage>
        <taxon>Eukaryota</taxon>
        <taxon>Fungi</taxon>
        <taxon>Dikarya</taxon>
        <taxon>Ascomycota</taxon>
        <taxon>Pezizomycotina</taxon>
        <taxon>Leotiomycetes</taxon>
        <taxon>Helotiales</taxon>
        <taxon>Ploettnerulaceae</taxon>
        <taxon>Rhynchosporium</taxon>
    </lineage>
</organism>
<keyword evidence="1" id="KW-0479">Metal-binding</keyword>
<keyword evidence="2 4" id="KW-0863">Zinc-finger</keyword>
<dbReference type="SMART" id="SM00213">
    <property type="entry name" value="UBQ"/>
    <property type="match status" value="1"/>
</dbReference>
<name>A0A1E1KKE4_9HELO</name>
<dbReference type="PRINTS" id="PR00348">
    <property type="entry name" value="UBIQUITIN"/>
</dbReference>
<keyword evidence="8" id="KW-1185">Reference proteome</keyword>
<dbReference type="Pfam" id="PF00240">
    <property type="entry name" value="ubiquitin"/>
    <property type="match status" value="1"/>
</dbReference>
<gene>
    <name evidence="7" type="ORF">RAG0_07213</name>
</gene>
<evidence type="ECO:0000256" key="4">
    <source>
        <dbReference type="PROSITE-ProRule" id="PRU00449"/>
    </source>
</evidence>
<sequence>MPFSISSSRCQSPNVSETMQIFVKNVAGETFPMTVPADASIRNLTTLLSVRTSLPESDLRLVYAGRHLSSSSTLASNNINRDATLHMAMPLRGGMPPKKIRCTYKDCKQGAQRVIGDCGFCNGHYCGTHRLLEDHKCDGLEDCKKESHDRNAAQLNAERTQVIKGI</sequence>
<dbReference type="Proteomes" id="UP000178912">
    <property type="component" value="Unassembled WGS sequence"/>
</dbReference>
<reference evidence="8" key="1">
    <citation type="submission" date="2016-03" db="EMBL/GenBank/DDBJ databases">
        <authorList>
            <person name="Guldener U."/>
        </authorList>
    </citation>
    <scope>NUCLEOTIDE SEQUENCE [LARGE SCALE GENOMIC DNA]</scope>
    <source>
        <strain evidence="8">04CH-RAC-A.6.1</strain>
    </source>
</reference>
<keyword evidence="3" id="KW-0862">Zinc</keyword>
<dbReference type="InterPro" id="IPR050158">
    <property type="entry name" value="Ubiquitin_ubiquitin-like"/>
</dbReference>
<dbReference type="Pfam" id="PF01428">
    <property type="entry name" value="zf-AN1"/>
    <property type="match status" value="1"/>
</dbReference>
<feature type="domain" description="Ubiquitin-like" evidence="5">
    <location>
        <begin position="19"/>
        <end position="94"/>
    </location>
</feature>
<evidence type="ECO:0000256" key="3">
    <source>
        <dbReference type="ARBA" id="ARBA00022833"/>
    </source>
</evidence>
<dbReference type="InterPro" id="IPR035896">
    <property type="entry name" value="AN1-like_Znf"/>
</dbReference>
<dbReference type="InterPro" id="IPR029071">
    <property type="entry name" value="Ubiquitin-like_domsf"/>
</dbReference>
<evidence type="ECO:0000259" key="6">
    <source>
        <dbReference type="PROSITE" id="PS51039"/>
    </source>
</evidence>
<dbReference type="InterPro" id="IPR000058">
    <property type="entry name" value="Znf_AN1"/>
</dbReference>
<accession>A0A1E1KKE4</accession>
<dbReference type="Gene3D" id="3.10.20.90">
    <property type="entry name" value="Phosphatidylinositol 3-kinase Catalytic Subunit, Chain A, domain 1"/>
    <property type="match status" value="1"/>
</dbReference>
<evidence type="ECO:0000313" key="7">
    <source>
        <dbReference type="EMBL" id="CZS98505.1"/>
    </source>
</evidence>
<dbReference type="EMBL" id="FJUX01000037">
    <property type="protein sequence ID" value="CZS98505.1"/>
    <property type="molecule type" value="Genomic_DNA"/>
</dbReference>
<dbReference type="PANTHER" id="PTHR10666">
    <property type="entry name" value="UBIQUITIN"/>
    <property type="match status" value="1"/>
</dbReference>
<dbReference type="Gene3D" id="4.10.1110.10">
    <property type="entry name" value="AN1-like Zinc finger"/>
    <property type="match status" value="1"/>
</dbReference>
<dbReference type="PROSITE" id="PS51039">
    <property type="entry name" value="ZF_AN1"/>
    <property type="match status" value="1"/>
</dbReference>
<evidence type="ECO:0000256" key="1">
    <source>
        <dbReference type="ARBA" id="ARBA00022723"/>
    </source>
</evidence>